<dbReference type="Proteomes" id="UP000887580">
    <property type="component" value="Unplaced"/>
</dbReference>
<reference evidence="2" key="1">
    <citation type="submission" date="2022-11" db="UniProtKB">
        <authorList>
            <consortium name="WormBaseParasite"/>
        </authorList>
    </citation>
    <scope>IDENTIFICATION</scope>
</reference>
<dbReference type="WBParaSite" id="PS1159_v2.g20919.t1">
    <property type="protein sequence ID" value="PS1159_v2.g20919.t1"/>
    <property type="gene ID" value="PS1159_v2.g20919"/>
</dbReference>
<evidence type="ECO:0000313" key="1">
    <source>
        <dbReference type="Proteomes" id="UP000887580"/>
    </source>
</evidence>
<proteinExistence type="predicted"/>
<name>A0AC35FU60_9BILA</name>
<protein>
    <submittedName>
        <fullName evidence="2">Uncharacterized protein</fullName>
    </submittedName>
</protein>
<sequence>MHNSTFIFVTIFGIGFFHLFQASPIGHVGFSSTVEEEAATTAASNLGTTELAVTTEISES</sequence>
<organism evidence="1 2">
    <name type="scientific">Panagrolaimus sp. PS1159</name>
    <dbReference type="NCBI Taxonomy" id="55785"/>
    <lineage>
        <taxon>Eukaryota</taxon>
        <taxon>Metazoa</taxon>
        <taxon>Ecdysozoa</taxon>
        <taxon>Nematoda</taxon>
        <taxon>Chromadorea</taxon>
        <taxon>Rhabditida</taxon>
        <taxon>Tylenchina</taxon>
        <taxon>Panagrolaimomorpha</taxon>
        <taxon>Panagrolaimoidea</taxon>
        <taxon>Panagrolaimidae</taxon>
        <taxon>Panagrolaimus</taxon>
    </lineage>
</organism>
<evidence type="ECO:0000313" key="2">
    <source>
        <dbReference type="WBParaSite" id="PS1159_v2.g20919.t1"/>
    </source>
</evidence>
<accession>A0AC35FU60</accession>